<dbReference type="Proteomes" id="UP001500839">
    <property type="component" value="Unassembled WGS sequence"/>
</dbReference>
<dbReference type="EMBL" id="BAABKQ010000001">
    <property type="protein sequence ID" value="GAA4811460.1"/>
    <property type="molecule type" value="Genomic_DNA"/>
</dbReference>
<organism evidence="2 3">
    <name type="scientific">Tomitella cavernea</name>
    <dbReference type="NCBI Taxonomy" id="1387982"/>
    <lineage>
        <taxon>Bacteria</taxon>
        <taxon>Bacillati</taxon>
        <taxon>Actinomycetota</taxon>
        <taxon>Actinomycetes</taxon>
        <taxon>Mycobacteriales</taxon>
        <taxon>Tomitella</taxon>
    </lineage>
</organism>
<comment type="caution">
    <text evidence="2">The sequence shown here is derived from an EMBL/GenBank/DDBJ whole genome shotgun (WGS) entry which is preliminary data.</text>
</comment>
<reference evidence="3" key="1">
    <citation type="journal article" date="2019" name="Int. J. Syst. Evol. Microbiol.">
        <title>The Global Catalogue of Microorganisms (GCM) 10K type strain sequencing project: providing services to taxonomists for standard genome sequencing and annotation.</title>
        <authorList>
            <consortium name="The Broad Institute Genomics Platform"/>
            <consortium name="The Broad Institute Genome Sequencing Center for Infectious Disease"/>
            <person name="Wu L."/>
            <person name="Ma J."/>
        </authorList>
    </citation>
    <scope>NUCLEOTIDE SEQUENCE [LARGE SCALE GENOMIC DNA]</scope>
    <source>
        <strain evidence="3">JCM 18542</strain>
    </source>
</reference>
<evidence type="ECO:0000313" key="2">
    <source>
        <dbReference type="EMBL" id="GAA4811460.1"/>
    </source>
</evidence>
<dbReference type="RefSeq" id="WP_200172483.1">
    <property type="nucleotide sequence ID" value="NZ_BAABKQ010000001.1"/>
</dbReference>
<keyword evidence="3" id="KW-1185">Reference proteome</keyword>
<name>A0ABP9CJB8_9ACTN</name>
<protein>
    <submittedName>
        <fullName evidence="2">Uncharacterized protein</fullName>
    </submittedName>
</protein>
<accession>A0ABP9CJB8</accession>
<evidence type="ECO:0000256" key="1">
    <source>
        <dbReference type="SAM" id="MobiDB-lite"/>
    </source>
</evidence>
<sequence>MHQCPIFFRFDVPGALAIIDRTVSDWFAELGWEGRIPAPGERVTLDAASHAARAGRIDRESGRRNGRIVLAFGGDGGALERKPGPVPGGGARIGTAQHRPRTTAITYEVDRFGRRGWVLVREYSETPPARAPRIATALASELGARDGAHPLTPGAPIVQRPDVSDLLDALRDPGRTRPLLVVGTDHGFPVRRLADLVASLAADAETLLTARVLDAPATAQFNEAVPEALRIGPGTGAVLPPLTPGAGGGTAVPEEADTGFPVHHSVIGADRLIADEYGLRRELWHLALRYARATELPPAVEEADAPLSRLIDRCREVPSAADARPARGEAAATADDVAHAPDPPVPASDSASPKPGAHVAPGDRVPHTRSGGLPGGPLGSLLGDILEDVLGDRAIDTDSLENLRIVARRGLRRTREHRRDRDEIRRLRHALAAAHRTIDDLRGAPGQAEPDPPPDTPPTKRHGPDHAPGTFAELLDRLDGLPRVQFTGDPQPALRLDRQSNSRGYVHKTWKALLALSDYAESRSTGTGPPGVHNYLTQTPPGHRGFSVHDHAAVESDTTTRAAAFREPRVLPVPESVHPDGEVFMGGHFRVGGGSIISPRLHYYDDTGCSGTIYVGYIGAHLPNQSTN</sequence>
<feature type="region of interest" description="Disordered" evidence="1">
    <location>
        <begin position="435"/>
        <end position="470"/>
    </location>
</feature>
<feature type="compositionally biased region" description="Low complexity" evidence="1">
    <location>
        <begin position="319"/>
        <end position="335"/>
    </location>
</feature>
<feature type="region of interest" description="Disordered" evidence="1">
    <location>
        <begin position="319"/>
        <end position="376"/>
    </location>
</feature>
<evidence type="ECO:0000313" key="3">
    <source>
        <dbReference type="Proteomes" id="UP001500839"/>
    </source>
</evidence>
<gene>
    <name evidence="2" type="ORF">GCM10023353_15030</name>
</gene>
<proteinExistence type="predicted"/>